<dbReference type="RefSeq" id="WP_147003590.1">
    <property type="nucleotide sequence ID" value="NZ_AP019841.1"/>
</dbReference>
<dbReference type="Gene3D" id="1.20.1270.180">
    <property type="match status" value="1"/>
</dbReference>
<reference evidence="3 4" key="1">
    <citation type="submission" date="2019-07" db="EMBL/GenBank/DDBJ databases">
        <title>Complete Genome Sequence of Leptotrichia wadei Strain JMUB3936.</title>
        <authorList>
            <person name="Watanabe S."/>
            <person name="Cui L."/>
        </authorList>
    </citation>
    <scope>NUCLEOTIDE SEQUENCE [LARGE SCALE GENOMIC DNA]</scope>
    <source>
        <strain evidence="3 4">JMUB3936</strain>
    </source>
</reference>
<dbReference type="OrthoDB" id="9920429at2"/>
<evidence type="ECO:0000256" key="2">
    <source>
        <dbReference type="SAM" id="SignalP"/>
    </source>
</evidence>
<dbReference type="AlphaFoldDB" id="A0A510KUA3"/>
<feature type="signal peptide" evidence="2">
    <location>
        <begin position="1"/>
        <end position="22"/>
    </location>
</feature>
<sequence>MKITKVMFIGLISLLCSINSFTNTNSENDFKKYVLEKLEEIKKIDIYNNDTTTKYQNRYEENSKRSGLKKFIIDNFPEKSSELLEKNNESWDAVWKNNISFLDDLEIKYGFNTNLYEFYREEDNKTIKKLMELAIKLKNKKSLSFDQLRKSKEEYETENKKMNDKYTELHDLMGDEYINYGGTIGYGCYPRHYYSNLENFQEKWLKFREDEALFYSELENKKDEKIYFGKLFEITKKQNEYFEDIINNIKKSDRYKEEKYIKDKILKFGK</sequence>
<evidence type="ECO:0008006" key="5">
    <source>
        <dbReference type="Google" id="ProtNLM"/>
    </source>
</evidence>
<protein>
    <recommendedName>
        <fullName evidence="5">Lysozyme inhibitor LprI N-terminal domain-containing protein</fullName>
    </recommendedName>
</protein>
<accession>A0A510KUA3</accession>
<keyword evidence="2" id="KW-0732">Signal</keyword>
<evidence type="ECO:0000256" key="1">
    <source>
        <dbReference type="SAM" id="Coils"/>
    </source>
</evidence>
<feature type="coiled-coil region" evidence="1">
    <location>
        <begin position="120"/>
        <end position="172"/>
    </location>
</feature>
<gene>
    <name evidence="3" type="ORF">JMUB3936_1111</name>
</gene>
<organism evidence="3 4">
    <name type="scientific">Leptotrichia wadei</name>
    <dbReference type="NCBI Taxonomy" id="157687"/>
    <lineage>
        <taxon>Bacteria</taxon>
        <taxon>Fusobacteriati</taxon>
        <taxon>Fusobacteriota</taxon>
        <taxon>Fusobacteriia</taxon>
        <taxon>Fusobacteriales</taxon>
        <taxon>Leptotrichiaceae</taxon>
        <taxon>Leptotrichia</taxon>
    </lineage>
</organism>
<name>A0A510KUA3_9FUSO</name>
<evidence type="ECO:0000313" key="3">
    <source>
        <dbReference type="EMBL" id="BBM54827.1"/>
    </source>
</evidence>
<dbReference type="Proteomes" id="UP000321944">
    <property type="component" value="Chromosome"/>
</dbReference>
<dbReference type="EMBL" id="AP019841">
    <property type="protein sequence ID" value="BBM54827.1"/>
    <property type="molecule type" value="Genomic_DNA"/>
</dbReference>
<proteinExistence type="predicted"/>
<evidence type="ECO:0000313" key="4">
    <source>
        <dbReference type="Proteomes" id="UP000321944"/>
    </source>
</evidence>
<keyword evidence="1" id="KW-0175">Coiled coil</keyword>
<feature type="chain" id="PRO_5021789814" description="Lysozyme inhibitor LprI N-terminal domain-containing protein" evidence="2">
    <location>
        <begin position="23"/>
        <end position="270"/>
    </location>
</feature>